<evidence type="ECO:0000256" key="5">
    <source>
        <dbReference type="ARBA" id="ARBA00022989"/>
    </source>
</evidence>
<accession>A0A330L7Y6</accession>
<keyword evidence="3" id="KW-1003">Cell membrane</keyword>
<evidence type="ECO:0000259" key="9">
    <source>
        <dbReference type="Pfam" id="PF12704"/>
    </source>
</evidence>
<dbReference type="RefSeq" id="WP_121990025.1">
    <property type="nucleotide sequence ID" value="NZ_OUNR01000017.1"/>
</dbReference>
<evidence type="ECO:0000313" key="10">
    <source>
        <dbReference type="EMBL" id="SPP65792.1"/>
    </source>
</evidence>
<dbReference type="GO" id="GO:0005886">
    <property type="term" value="C:plasma membrane"/>
    <property type="evidence" value="ECO:0007669"/>
    <property type="project" value="UniProtKB-SubCell"/>
</dbReference>
<comment type="subcellular location">
    <subcellularLocation>
        <location evidence="1">Cell membrane</location>
        <topology evidence="1">Multi-pass membrane protein</topology>
    </subcellularLocation>
</comment>
<keyword evidence="2" id="KW-0813">Transport</keyword>
<evidence type="ECO:0000256" key="6">
    <source>
        <dbReference type="ARBA" id="ARBA00023136"/>
    </source>
</evidence>
<feature type="transmembrane region" description="Helical" evidence="7">
    <location>
        <begin position="16"/>
        <end position="43"/>
    </location>
</feature>
<dbReference type="Proteomes" id="UP000248168">
    <property type="component" value="Unassembled WGS sequence"/>
</dbReference>
<organism evidence="10 11">
    <name type="scientific">Nitrospira lenta</name>
    <dbReference type="NCBI Taxonomy" id="1436998"/>
    <lineage>
        <taxon>Bacteria</taxon>
        <taxon>Pseudomonadati</taxon>
        <taxon>Nitrospirota</taxon>
        <taxon>Nitrospiria</taxon>
        <taxon>Nitrospirales</taxon>
        <taxon>Nitrospiraceae</taxon>
        <taxon>Nitrospira</taxon>
    </lineage>
</organism>
<feature type="transmembrane region" description="Helical" evidence="7">
    <location>
        <begin position="299"/>
        <end position="323"/>
    </location>
</feature>
<dbReference type="InParanoid" id="A0A330L7Y6"/>
<feature type="transmembrane region" description="Helical" evidence="7">
    <location>
        <begin position="343"/>
        <end position="367"/>
    </location>
</feature>
<proteinExistence type="predicted"/>
<dbReference type="EMBL" id="OUNR01000017">
    <property type="protein sequence ID" value="SPP65792.1"/>
    <property type="molecule type" value="Genomic_DNA"/>
</dbReference>
<evidence type="ECO:0000256" key="1">
    <source>
        <dbReference type="ARBA" id="ARBA00004651"/>
    </source>
</evidence>
<feature type="domain" description="MacB-like periplasmic core" evidence="9">
    <location>
        <begin position="19"/>
        <end position="226"/>
    </location>
</feature>
<feature type="transmembrane region" description="Helical" evidence="7">
    <location>
        <begin position="256"/>
        <end position="278"/>
    </location>
</feature>
<dbReference type="Pfam" id="PF02687">
    <property type="entry name" value="FtsX"/>
    <property type="match status" value="1"/>
</dbReference>
<reference evidence="11" key="1">
    <citation type="submission" date="2018-04" db="EMBL/GenBank/DDBJ databases">
        <authorList>
            <person name="Lucker S."/>
            <person name="Sakoula D."/>
        </authorList>
    </citation>
    <scope>NUCLEOTIDE SEQUENCE [LARGE SCALE GENOMIC DNA]</scope>
</reference>
<dbReference type="AlphaFoldDB" id="A0A330L7Y6"/>
<dbReference type="PANTHER" id="PTHR43738:SF1">
    <property type="entry name" value="HEMIN TRANSPORT SYSTEM PERMEASE PROTEIN HRTB-RELATED"/>
    <property type="match status" value="1"/>
</dbReference>
<evidence type="ECO:0000259" key="8">
    <source>
        <dbReference type="Pfam" id="PF02687"/>
    </source>
</evidence>
<dbReference type="InterPro" id="IPR051125">
    <property type="entry name" value="ABC-4/HrtB_transporter"/>
</dbReference>
<evidence type="ECO:0000256" key="4">
    <source>
        <dbReference type="ARBA" id="ARBA00022692"/>
    </source>
</evidence>
<name>A0A330L7Y6_9BACT</name>
<keyword evidence="4 7" id="KW-0812">Transmembrane</keyword>
<sequence>MNYVALKMLFGDRAKYLMLLCGLTFAVMLIVQQGSIFWGLMIWSQSSVSNLNVPIWVTDPGIAQVDEVKPIADTAVDRVRSVPGVEWAVPLYKGLLRARLSNGDYHQITLTGLESSTLIGRPSEVLEGRFEDVLQPDAVVLDQWAVERMGGPSVIKIGTIFELNDKLARVVAIAKTQKSFTNIPVVYTTYERAIRYVPRERRTLSYVLAKAKDGVPVEEVTTRIREQTGLGAFTAEDFGWKTIGWVLKNTGIGINFGTTILLGFIVGMAIAGQTFYLFTVENLRQFGALKAMGASTFTLARMILLQAFTVGLTGYGVGIGLATGFGFLTARSGGLPFIETWQLLLLVLVALLAICAFSALISIIKLARLEPAVVFR</sequence>
<keyword evidence="11" id="KW-1185">Reference proteome</keyword>
<gene>
    <name evidence="10" type="ORF">NITLEN_40265</name>
</gene>
<protein>
    <submittedName>
        <fullName evidence="10">Putative ABC-type transport system, permease component</fullName>
    </submittedName>
</protein>
<dbReference type="InterPro" id="IPR025857">
    <property type="entry name" value="MacB_PCD"/>
</dbReference>
<dbReference type="OrthoDB" id="9768465at2"/>
<feature type="domain" description="ABC3 transporter permease C-terminal" evidence="8">
    <location>
        <begin position="260"/>
        <end position="371"/>
    </location>
</feature>
<evidence type="ECO:0000256" key="7">
    <source>
        <dbReference type="SAM" id="Phobius"/>
    </source>
</evidence>
<keyword evidence="6 7" id="KW-0472">Membrane</keyword>
<dbReference type="Pfam" id="PF12704">
    <property type="entry name" value="MacB_PCD"/>
    <property type="match status" value="1"/>
</dbReference>
<evidence type="ECO:0000256" key="2">
    <source>
        <dbReference type="ARBA" id="ARBA00022448"/>
    </source>
</evidence>
<evidence type="ECO:0000313" key="11">
    <source>
        <dbReference type="Proteomes" id="UP000248168"/>
    </source>
</evidence>
<evidence type="ECO:0000256" key="3">
    <source>
        <dbReference type="ARBA" id="ARBA00022475"/>
    </source>
</evidence>
<keyword evidence="5 7" id="KW-1133">Transmembrane helix</keyword>
<dbReference type="PANTHER" id="PTHR43738">
    <property type="entry name" value="ABC TRANSPORTER, MEMBRANE PROTEIN"/>
    <property type="match status" value="1"/>
</dbReference>
<dbReference type="InterPro" id="IPR003838">
    <property type="entry name" value="ABC3_permease_C"/>
</dbReference>